<evidence type="ECO:0000256" key="2">
    <source>
        <dbReference type="ARBA" id="ARBA00005417"/>
    </source>
</evidence>
<evidence type="ECO:0000313" key="10">
    <source>
        <dbReference type="Proteomes" id="UP000279275"/>
    </source>
</evidence>
<organism evidence="9 10">
    <name type="scientific">Nocardia stercoris</name>
    <dbReference type="NCBI Taxonomy" id="2483361"/>
    <lineage>
        <taxon>Bacteria</taxon>
        <taxon>Bacillati</taxon>
        <taxon>Actinomycetota</taxon>
        <taxon>Actinomycetes</taxon>
        <taxon>Mycobacteriales</taxon>
        <taxon>Nocardiaceae</taxon>
        <taxon>Nocardia</taxon>
    </lineage>
</organism>
<evidence type="ECO:0000256" key="7">
    <source>
        <dbReference type="ARBA" id="ARBA00023136"/>
    </source>
</evidence>
<dbReference type="SMART" id="SM00382">
    <property type="entry name" value="AAA"/>
    <property type="match status" value="2"/>
</dbReference>
<feature type="domain" description="ABC transporter" evidence="8">
    <location>
        <begin position="6"/>
        <end position="251"/>
    </location>
</feature>
<gene>
    <name evidence="9" type="ORF">EBN03_17425</name>
</gene>
<dbReference type="PROSITE" id="PS50893">
    <property type="entry name" value="ABC_TRANSPORTER_2"/>
    <property type="match status" value="2"/>
</dbReference>
<keyword evidence="5" id="KW-0547">Nucleotide-binding</keyword>
<evidence type="ECO:0000256" key="6">
    <source>
        <dbReference type="ARBA" id="ARBA00022840"/>
    </source>
</evidence>
<comment type="subcellular location">
    <subcellularLocation>
        <location evidence="1">Cell membrane</location>
        <topology evidence="1">Peripheral membrane protein</topology>
    </subcellularLocation>
</comment>
<evidence type="ECO:0000256" key="5">
    <source>
        <dbReference type="ARBA" id="ARBA00022741"/>
    </source>
</evidence>
<dbReference type="RefSeq" id="WP_122189120.1">
    <property type="nucleotide sequence ID" value="NZ_RFFH01000007.1"/>
</dbReference>
<keyword evidence="3" id="KW-0813">Transport</keyword>
<dbReference type="Gene3D" id="3.40.50.300">
    <property type="entry name" value="P-loop containing nucleotide triphosphate hydrolases"/>
    <property type="match status" value="2"/>
</dbReference>
<dbReference type="GO" id="GO:0016887">
    <property type="term" value="F:ATP hydrolysis activity"/>
    <property type="evidence" value="ECO:0007669"/>
    <property type="project" value="InterPro"/>
</dbReference>
<dbReference type="NCBIfam" id="NF008453">
    <property type="entry name" value="PRK11308.1"/>
    <property type="match status" value="2"/>
</dbReference>
<dbReference type="Pfam" id="PF08352">
    <property type="entry name" value="oligo_HPY"/>
    <property type="match status" value="2"/>
</dbReference>
<dbReference type="OrthoDB" id="8036461at2"/>
<feature type="domain" description="ABC transporter" evidence="8">
    <location>
        <begin position="336"/>
        <end position="575"/>
    </location>
</feature>
<dbReference type="InterPro" id="IPR003593">
    <property type="entry name" value="AAA+_ATPase"/>
</dbReference>
<evidence type="ECO:0000259" key="8">
    <source>
        <dbReference type="PROSITE" id="PS50893"/>
    </source>
</evidence>
<dbReference type="AlphaFoldDB" id="A0A3M2L0B6"/>
<dbReference type="InterPro" id="IPR003439">
    <property type="entry name" value="ABC_transporter-like_ATP-bd"/>
</dbReference>
<evidence type="ECO:0000256" key="3">
    <source>
        <dbReference type="ARBA" id="ARBA00022448"/>
    </source>
</evidence>
<protein>
    <submittedName>
        <fullName evidence="9">ABC transporter ATP-binding protein</fullName>
    </submittedName>
</protein>
<dbReference type="FunFam" id="3.40.50.300:FF:000016">
    <property type="entry name" value="Oligopeptide ABC transporter ATP-binding component"/>
    <property type="match status" value="1"/>
</dbReference>
<dbReference type="Pfam" id="PF00005">
    <property type="entry name" value="ABC_tran"/>
    <property type="match status" value="2"/>
</dbReference>
<proteinExistence type="inferred from homology"/>
<dbReference type="InterPro" id="IPR050388">
    <property type="entry name" value="ABC_Ni/Peptide_Import"/>
</dbReference>
<reference evidence="9 10" key="1">
    <citation type="submission" date="2018-10" db="EMBL/GenBank/DDBJ databases">
        <title>Isolation from cow dung.</title>
        <authorList>
            <person name="Ling L."/>
        </authorList>
    </citation>
    <scope>NUCLEOTIDE SEQUENCE [LARGE SCALE GENOMIC DNA]</scope>
    <source>
        <strain evidence="9 10">NEAU-LL90</strain>
    </source>
</reference>
<sequence length="581" mass="62506">MTEPLLRVRGLAVDFAGTPAVRDLHLELDRGHCLALVGESGSGKSVTARALLGLAGPRATVRAQRLELDGTALLTLSRRQWRALRGRRIALVLQDALTSLDPLRRVGHEVAEPLEVHRLVRPEELDDAVLDLLDRVGIPDPEERLLQFPHELSGGLRQRALIASAIAGRPDLLIADEPTTALDVGVQAQILDLLRDHRDAGTAILLISHDLAVVATLADTVAVMYAGVVVEHGSAAAVLAAPAHPYTAELLSAAPRVDGLRHRAGTRPWSAPASTGCPFAGRCPLTEDRCREALPAPIELEDGRTVRCLHPAEHREPVTAAVPVPLAPAHGETPLLEFSSVTYRYRAPNGRSRTAVDEVSLQVYPGEALGIIGESGSGKSTLAALALAHLIPDAGTVGYAGGPWSALRERQRRPLRRRIQLIDQDPLSAFDPRWAVADIIGEALPVRRTRAGRIDGLLTAVGLEPAVRSRRPAELSGGQRQRVAIARALAVEPELIVADEPVSALDVTIGAQILDLFEQIRIETGTALIFITHDLAVARRLCTHLAVLHEGRVVEYGPAAEIFDEPRNDYTRALLAASHRL</sequence>
<comment type="similarity">
    <text evidence="2">Belongs to the ABC transporter superfamily.</text>
</comment>
<keyword evidence="10" id="KW-1185">Reference proteome</keyword>
<dbReference type="GO" id="GO:0005886">
    <property type="term" value="C:plasma membrane"/>
    <property type="evidence" value="ECO:0007669"/>
    <property type="project" value="UniProtKB-SubCell"/>
</dbReference>
<keyword evidence="6 9" id="KW-0067">ATP-binding</keyword>
<dbReference type="EMBL" id="RFFH01000007">
    <property type="protein sequence ID" value="RMI31169.1"/>
    <property type="molecule type" value="Genomic_DNA"/>
</dbReference>
<keyword evidence="7" id="KW-0472">Membrane</keyword>
<dbReference type="InterPro" id="IPR017871">
    <property type="entry name" value="ABC_transporter-like_CS"/>
</dbReference>
<dbReference type="InterPro" id="IPR013563">
    <property type="entry name" value="Oligopep_ABC_C"/>
</dbReference>
<dbReference type="CDD" id="cd03257">
    <property type="entry name" value="ABC_NikE_OppD_transporters"/>
    <property type="match status" value="2"/>
</dbReference>
<dbReference type="PANTHER" id="PTHR43297:SF2">
    <property type="entry name" value="DIPEPTIDE TRANSPORT ATP-BINDING PROTEIN DPPD"/>
    <property type="match status" value="1"/>
</dbReference>
<name>A0A3M2L0B6_9NOCA</name>
<dbReference type="Proteomes" id="UP000279275">
    <property type="component" value="Unassembled WGS sequence"/>
</dbReference>
<dbReference type="InterPro" id="IPR027417">
    <property type="entry name" value="P-loop_NTPase"/>
</dbReference>
<keyword evidence="4" id="KW-1003">Cell membrane</keyword>
<evidence type="ECO:0000256" key="1">
    <source>
        <dbReference type="ARBA" id="ARBA00004202"/>
    </source>
</evidence>
<dbReference type="GO" id="GO:0015833">
    <property type="term" value="P:peptide transport"/>
    <property type="evidence" value="ECO:0007669"/>
    <property type="project" value="InterPro"/>
</dbReference>
<dbReference type="PANTHER" id="PTHR43297">
    <property type="entry name" value="OLIGOPEPTIDE TRANSPORT ATP-BINDING PROTEIN APPD"/>
    <property type="match status" value="1"/>
</dbReference>
<dbReference type="SUPFAM" id="SSF52540">
    <property type="entry name" value="P-loop containing nucleoside triphosphate hydrolases"/>
    <property type="match status" value="2"/>
</dbReference>
<dbReference type="GO" id="GO:0005524">
    <property type="term" value="F:ATP binding"/>
    <property type="evidence" value="ECO:0007669"/>
    <property type="project" value="UniProtKB-KW"/>
</dbReference>
<comment type="caution">
    <text evidence="9">The sequence shown here is derived from an EMBL/GenBank/DDBJ whole genome shotgun (WGS) entry which is preliminary data.</text>
</comment>
<accession>A0A3M2L0B6</accession>
<evidence type="ECO:0000313" key="9">
    <source>
        <dbReference type="EMBL" id="RMI31169.1"/>
    </source>
</evidence>
<dbReference type="NCBIfam" id="TIGR01727">
    <property type="entry name" value="oligo_HPY"/>
    <property type="match status" value="1"/>
</dbReference>
<evidence type="ECO:0000256" key="4">
    <source>
        <dbReference type="ARBA" id="ARBA00022475"/>
    </source>
</evidence>
<dbReference type="PROSITE" id="PS00211">
    <property type="entry name" value="ABC_TRANSPORTER_1"/>
    <property type="match status" value="1"/>
</dbReference>